<name>A0ABW2TIF3_9PSEU</name>
<gene>
    <name evidence="5" type="ORF">ACFQV2_02150</name>
</gene>
<evidence type="ECO:0000313" key="5">
    <source>
        <dbReference type="EMBL" id="MFC7612628.1"/>
    </source>
</evidence>
<evidence type="ECO:0000256" key="3">
    <source>
        <dbReference type="ARBA" id="ARBA00022490"/>
    </source>
</evidence>
<evidence type="ECO:0000256" key="4">
    <source>
        <dbReference type="ARBA" id="ARBA00023186"/>
    </source>
</evidence>
<evidence type="ECO:0000256" key="1">
    <source>
        <dbReference type="ARBA" id="ARBA00004496"/>
    </source>
</evidence>
<keyword evidence="6" id="KW-1185">Reference proteome</keyword>
<organism evidence="5 6">
    <name type="scientific">Actinokineospora soli</name>
    <dbReference type="NCBI Taxonomy" id="1048753"/>
    <lineage>
        <taxon>Bacteria</taxon>
        <taxon>Bacillati</taxon>
        <taxon>Actinomycetota</taxon>
        <taxon>Actinomycetes</taxon>
        <taxon>Pseudonocardiales</taxon>
        <taxon>Pseudonocardiaceae</taxon>
        <taxon>Actinokineospora</taxon>
    </lineage>
</organism>
<evidence type="ECO:0000313" key="6">
    <source>
        <dbReference type="Proteomes" id="UP001596512"/>
    </source>
</evidence>
<keyword evidence="3" id="KW-0963">Cytoplasm</keyword>
<comment type="similarity">
    <text evidence="2">Belongs to the EspG family.</text>
</comment>
<comment type="caution">
    <text evidence="5">The sequence shown here is derived from an EMBL/GenBank/DDBJ whole genome shotgun (WGS) entry which is preliminary data.</text>
</comment>
<sequence length="251" mass="27410">MDRPLKLSVNTVARTVKAERLGQLHLTIAPESMWFPRDEDFQANQMARDELARAGGIDGRGRVDADMVAVLAMLCTPRAEFYGWISHQKKTAGVLVAVSGRTALLVMRDEGMVTIAPANPDAPAEALVAQTPDVPPGRGHMITVFTEDVRNSAGGRQRTASGVGTRQAPPEVRELQRITELPTSGGGQLYTAVRDHTGRRIAVQQPLRYADTVQGRYLNLSLPGDRVMVGPADRRALSGRIYEMHRGLIPR</sequence>
<keyword evidence="4" id="KW-0143">Chaperone</keyword>
<dbReference type="InterPro" id="IPR025734">
    <property type="entry name" value="EspG"/>
</dbReference>
<reference evidence="6" key="1">
    <citation type="journal article" date="2019" name="Int. J. Syst. Evol. Microbiol.">
        <title>The Global Catalogue of Microorganisms (GCM) 10K type strain sequencing project: providing services to taxonomists for standard genome sequencing and annotation.</title>
        <authorList>
            <consortium name="The Broad Institute Genomics Platform"/>
            <consortium name="The Broad Institute Genome Sequencing Center for Infectious Disease"/>
            <person name="Wu L."/>
            <person name="Ma J."/>
        </authorList>
    </citation>
    <scope>NUCLEOTIDE SEQUENCE [LARGE SCALE GENOMIC DNA]</scope>
    <source>
        <strain evidence="6">JCM 17695</strain>
    </source>
</reference>
<protein>
    <submittedName>
        <fullName evidence="5">ESX secretion-associated protein EspG</fullName>
    </submittedName>
</protein>
<accession>A0ABW2TIF3</accession>
<dbReference type="Proteomes" id="UP001596512">
    <property type="component" value="Unassembled WGS sequence"/>
</dbReference>
<evidence type="ECO:0000256" key="2">
    <source>
        <dbReference type="ARBA" id="ARBA00006411"/>
    </source>
</evidence>
<proteinExistence type="inferred from homology"/>
<comment type="subcellular location">
    <subcellularLocation>
        <location evidence="1">Cytoplasm</location>
    </subcellularLocation>
</comment>
<dbReference type="Pfam" id="PF14011">
    <property type="entry name" value="ESX-1_EspG"/>
    <property type="match status" value="1"/>
</dbReference>
<dbReference type="EMBL" id="JBHTEY010000004">
    <property type="protein sequence ID" value="MFC7612628.1"/>
    <property type="molecule type" value="Genomic_DNA"/>
</dbReference>